<reference evidence="11" key="1">
    <citation type="journal article" date="2021" name="PeerJ">
        <title>Extensive microbial diversity within the chicken gut microbiome revealed by metagenomics and culture.</title>
        <authorList>
            <person name="Gilroy R."/>
            <person name="Ravi A."/>
            <person name="Getino M."/>
            <person name="Pursley I."/>
            <person name="Horton D.L."/>
            <person name="Alikhan N.F."/>
            <person name="Baker D."/>
            <person name="Gharbi K."/>
            <person name="Hall N."/>
            <person name="Watson M."/>
            <person name="Adriaenssens E.M."/>
            <person name="Foster-Nyarko E."/>
            <person name="Jarju S."/>
            <person name="Secka A."/>
            <person name="Antonio M."/>
            <person name="Oren A."/>
            <person name="Chaudhuri R.R."/>
            <person name="La Ragione R."/>
            <person name="Hildebrand F."/>
            <person name="Pallen M.J."/>
        </authorList>
    </citation>
    <scope>NUCLEOTIDE SEQUENCE</scope>
    <source>
        <strain evidence="11">ChiHecec3B27-8219</strain>
    </source>
</reference>
<evidence type="ECO:0000256" key="9">
    <source>
        <dbReference type="ARBA" id="ARBA00023136"/>
    </source>
</evidence>
<dbReference type="PANTHER" id="PTHR42771:SF2">
    <property type="entry name" value="IRON(3+)-HYDROXAMATE IMPORT ATP-BINDING PROTEIN FHUC"/>
    <property type="match status" value="1"/>
</dbReference>
<dbReference type="GO" id="GO:0016887">
    <property type="term" value="F:ATP hydrolysis activity"/>
    <property type="evidence" value="ECO:0007669"/>
    <property type="project" value="InterPro"/>
</dbReference>
<dbReference type="GO" id="GO:0005524">
    <property type="term" value="F:ATP binding"/>
    <property type="evidence" value="ECO:0007669"/>
    <property type="project" value="UniProtKB-KW"/>
</dbReference>
<dbReference type="PANTHER" id="PTHR42771">
    <property type="entry name" value="IRON(3+)-HYDROXAMATE IMPORT ATP-BINDING PROTEIN FHUC"/>
    <property type="match status" value="1"/>
</dbReference>
<dbReference type="GO" id="GO:0006826">
    <property type="term" value="P:iron ion transport"/>
    <property type="evidence" value="ECO:0007669"/>
    <property type="project" value="UniProtKB-KW"/>
</dbReference>
<dbReference type="PROSITE" id="PS50893">
    <property type="entry name" value="ABC_TRANSPORTER_2"/>
    <property type="match status" value="1"/>
</dbReference>
<dbReference type="Proteomes" id="UP000824055">
    <property type="component" value="Unassembled WGS sequence"/>
</dbReference>
<dbReference type="Pfam" id="PF00005">
    <property type="entry name" value="ABC_tran"/>
    <property type="match status" value="1"/>
</dbReference>
<feature type="domain" description="ABC transporter" evidence="10">
    <location>
        <begin position="7"/>
        <end position="249"/>
    </location>
</feature>
<dbReference type="InterPro" id="IPR027417">
    <property type="entry name" value="P-loop_NTPase"/>
</dbReference>
<evidence type="ECO:0000313" key="12">
    <source>
        <dbReference type="Proteomes" id="UP000824055"/>
    </source>
</evidence>
<evidence type="ECO:0000313" key="11">
    <source>
        <dbReference type="EMBL" id="HIZ68842.1"/>
    </source>
</evidence>
<accession>A0A9D2JW72</accession>
<keyword evidence="2" id="KW-0813">Transport</keyword>
<evidence type="ECO:0000256" key="7">
    <source>
        <dbReference type="ARBA" id="ARBA00023004"/>
    </source>
</evidence>
<evidence type="ECO:0000256" key="3">
    <source>
        <dbReference type="ARBA" id="ARBA00022475"/>
    </source>
</evidence>
<dbReference type="InterPro" id="IPR051535">
    <property type="entry name" value="Siderophore_ABC-ATPase"/>
</dbReference>
<keyword evidence="6 11" id="KW-0067">ATP-binding</keyword>
<evidence type="ECO:0000259" key="10">
    <source>
        <dbReference type="PROSITE" id="PS50893"/>
    </source>
</evidence>
<comment type="caution">
    <text evidence="11">The sequence shown here is derived from an EMBL/GenBank/DDBJ whole genome shotgun (WGS) entry which is preliminary data.</text>
</comment>
<dbReference type="SMART" id="SM00382">
    <property type="entry name" value="AAA"/>
    <property type="match status" value="1"/>
</dbReference>
<organism evidence="11 12">
    <name type="scientific">Candidatus Prevotella avicola</name>
    <dbReference type="NCBI Taxonomy" id="2838738"/>
    <lineage>
        <taxon>Bacteria</taxon>
        <taxon>Pseudomonadati</taxon>
        <taxon>Bacteroidota</taxon>
        <taxon>Bacteroidia</taxon>
        <taxon>Bacteroidales</taxon>
        <taxon>Prevotellaceae</taxon>
        <taxon>Prevotella</taxon>
    </lineage>
</organism>
<evidence type="ECO:0000256" key="5">
    <source>
        <dbReference type="ARBA" id="ARBA00022741"/>
    </source>
</evidence>
<keyword evidence="4" id="KW-0410">Iron transport</keyword>
<dbReference type="SUPFAM" id="SSF52540">
    <property type="entry name" value="P-loop containing nucleoside triphosphate hydrolases"/>
    <property type="match status" value="1"/>
</dbReference>
<keyword evidence="7" id="KW-0408">Iron</keyword>
<reference evidence="11" key="2">
    <citation type="submission" date="2021-04" db="EMBL/GenBank/DDBJ databases">
        <authorList>
            <person name="Gilroy R."/>
        </authorList>
    </citation>
    <scope>NUCLEOTIDE SEQUENCE</scope>
    <source>
        <strain evidence="11">ChiHecec3B27-8219</strain>
    </source>
</reference>
<dbReference type="GO" id="GO:0005886">
    <property type="term" value="C:plasma membrane"/>
    <property type="evidence" value="ECO:0007669"/>
    <property type="project" value="UniProtKB-SubCell"/>
</dbReference>
<dbReference type="InterPro" id="IPR003593">
    <property type="entry name" value="AAA+_ATPase"/>
</dbReference>
<evidence type="ECO:0000256" key="4">
    <source>
        <dbReference type="ARBA" id="ARBA00022496"/>
    </source>
</evidence>
<dbReference type="CDD" id="cd03214">
    <property type="entry name" value="ABC_Iron-Siderophores_B12_Hemin"/>
    <property type="match status" value="1"/>
</dbReference>
<keyword evidence="8" id="KW-0406">Ion transport</keyword>
<dbReference type="AlphaFoldDB" id="A0A9D2JW72"/>
<dbReference type="Gene3D" id="3.40.50.300">
    <property type="entry name" value="P-loop containing nucleotide triphosphate hydrolases"/>
    <property type="match status" value="1"/>
</dbReference>
<keyword evidence="3" id="KW-1003">Cell membrane</keyword>
<evidence type="ECO:0000256" key="2">
    <source>
        <dbReference type="ARBA" id="ARBA00022448"/>
    </source>
</evidence>
<comment type="subcellular location">
    <subcellularLocation>
        <location evidence="1">Cell membrane</location>
        <topology evidence="1">Peripheral membrane protein</topology>
    </subcellularLocation>
</comment>
<protein>
    <submittedName>
        <fullName evidence="11">ABC transporter ATP-binding protein</fullName>
    </submittedName>
</protein>
<keyword evidence="9" id="KW-0472">Membrane</keyword>
<keyword evidence="5" id="KW-0547">Nucleotide-binding</keyword>
<evidence type="ECO:0000256" key="8">
    <source>
        <dbReference type="ARBA" id="ARBA00023065"/>
    </source>
</evidence>
<evidence type="ECO:0000256" key="1">
    <source>
        <dbReference type="ARBA" id="ARBA00004202"/>
    </source>
</evidence>
<name>A0A9D2JW72_9BACT</name>
<evidence type="ECO:0000256" key="6">
    <source>
        <dbReference type="ARBA" id="ARBA00022840"/>
    </source>
</evidence>
<sequence length="264" mass="29400">MRETVCLQNAAIGYREHGGERKVASSLTASLQRGELTCLLGCNGTGKSTLLRTLVGQLPLLEGDILLANDKGKDSLSALSPRQLAKLIGVVLTERPETSQLTVQEVVEMGRQPYTGFWGRLSQEDKRLAEEAMRHVGIHGLRNRKIDSLSDGERQKAMIAKALAQDTPIILLDEPTAFLDFPSKVELLQLLRHLAHEEEKTIMLSTHDLELALRLSDKLWLMDKKQGLQIGTPRELADNGALSRYIERGELRFDTQRLSILFPG</sequence>
<gene>
    <name evidence="11" type="ORF">H9966_03010</name>
</gene>
<dbReference type="EMBL" id="DXBE01000025">
    <property type="protein sequence ID" value="HIZ68842.1"/>
    <property type="molecule type" value="Genomic_DNA"/>
</dbReference>
<dbReference type="InterPro" id="IPR003439">
    <property type="entry name" value="ABC_transporter-like_ATP-bd"/>
</dbReference>
<proteinExistence type="predicted"/>